<dbReference type="Proteomes" id="UP000499080">
    <property type="component" value="Unassembled WGS sequence"/>
</dbReference>
<dbReference type="EMBL" id="BGPR01063943">
    <property type="protein sequence ID" value="GBO39040.1"/>
    <property type="molecule type" value="Genomic_DNA"/>
</dbReference>
<reference evidence="1 3" key="1">
    <citation type="journal article" date="2019" name="Sci. Rep.">
        <title>Orb-weaving spider Araneus ventricosus genome elucidates the spidroin gene catalogue.</title>
        <authorList>
            <person name="Kono N."/>
            <person name="Nakamura H."/>
            <person name="Ohtoshi R."/>
            <person name="Moran D.A.P."/>
            <person name="Shinohara A."/>
            <person name="Yoshida Y."/>
            <person name="Fujiwara M."/>
            <person name="Mori M."/>
            <person name="Tomita M."/>
            <person name="Arakawa K."/>
        </authorList>
    </citation>
    <scope>NUCLEOTIDE SEQUENCE [LARGE SCALE GENOMIC DNA]</scope>
</reference>
<evidence type="ECO:0000313" key="1">
    <source>
        <dbReference type="EMBL" id="GBO39040.1"/>
    </source>
</evidence>
<proteinExistence type="predicted"/>
<protein>
    <submittedName>
        <fullName evidence="1">Uncharacterized protein</fullName>
    </submittedName>
</protein>
<comment type="caution">
    <text evidence="1">The sequence shown here is derived from an EMBL/GenBank/DDBJ whole genome shotgun (WGS) entry which is preliminary data.</text>
</comment>
<dbReference type="AlphaFoldDB" id="A0A4Y2WRG9"/>
<evidence type="ECO:0000313" key="2">
    <source>
        <dbReference type="EMBL" id="GBO39041.1"/>
    </source>
</evidence>
<accession>A0A4Y2WRG9</accession>
<sequence>MGTCSGDLEDLILWQMPSITKKSSTSRALYGIALSSIKNKSRRRSPEKHFIKFKTSFLYRPVVTEPASKTFKVVKQFSLISSHTKIPLPHRCHSSWVTLDGLSADGSFHMIPPFETLLTMECVRLRLNSNEYTDDLPSWTILDHIRHQFLNISNRYFE</sequence>
<organism evidence="1 3">
    <name type="scientific">Araneus ventricosus</name>
    <name type="common">Orbweaver spider</name>
    <name type="synonym">Epeira ventricosa</name>
    <dbReference type="NCBI Taxonomy" id="182803"/>
    <lineage>
        <taxon>Eukaryota</taxon>
        <taxon>Metazoa</taxon>
        <taxon>Ecdysozoa</taxon>
        <taxon>Arthropoda</taxon>
        <taxon>Chelicerata</taxon>
        <taxon>Arachnida</taxon>
        <taxon>Araneae</taxon>
        <taxon>Araneomorphae</taxon>
        <taxon>Entelegynae</taxon>
        <taxon>Araneoidea</taxon>
        <taxon>Araneidae</taxon>
        <taxon>Araneus</taxon>
    </lineage>
</organism>
<name>A0A4Y2WRG9_ARAVE</name>
<gene>
    <name evidence="1" type="ORF">AVEN_129064_1</name>
    <name evidence="2" type="ORF">AVEN_130056_1</name>
</gene>
<dbReference type="EMBL" id="BGPR01063944">
    <property type="protein sequence ID" value="GBO39041.1"/>
    <property type="molecule type" value="Genomic_DNA"/>
</dbReference>
<evidence type="ECO:0000313" key="3">
    <source>
        <dbReference type="Proteomes" id="UP000499080"/>
    </source>
</evidence>
<keyword evidence="3" id="KW-1185">Reference proteome</keyword>